<name>A0A2K3DQF2_CHLRE</name>
<dbReference type="PANTHER" id="PTHR13491">
    <property type="entry name" value="ZCCHC10 PROTEIN"/>
    <property type="match status" value="1"/>
</dbReference>
<dbReference type="Gene3D" id="1.25.40.10">
    <property type="entry name" value="Tetratricopeptide repeat domain"/>
    <property type="match status" value="1"/>
</dbReference>
<accession>A0A2K3DQF2</accession>
<dbReference type="Gramene" id="PNW82776">
    <property type="protein sequence ID" value="PNW82776"/>
    <property type="gene ID" value="CHLRE_06g293650v5"/>
</dbReference>
<feature type="region of interest" description="Disordered" evidence="1">
    <location>
        <begin position="265"/>
        <end position="300"/>
    </location>
</feature>
<feature type="compositionally biased region" description="Low complexity" evidence="1">
    <location>
        <begin position="792"/>
        <end position="813"/>
    </location>
</feature>
<protein>
    <submittedName>
        <fullName evidence="2">Uncharacterized protein</fullName>
    </submittedName>
</protein>
<feature type="region of interest" description="Disordered" evidence="1">
    <location>
        <begin position="369"/>
        <end position="401"/>
    </location>
</feature>
<dbReference type="InterPro" id="IPR019734">
    <property type="entry name" value="TPR_rpt"/>
</dbReference>
<sequence length="907" mass="89301">MLKLYIHWDGEPAFTKVAKLGPGATVLDLRFQCWEALATREPAAAAAAAAAAVPGAGPASLVLVSGPKRRPLPHAAALTDILSPGDDVFFAVSQETAAAGGSPPAPAAVPASGMAASAAASGADRGATAPMPAGAAAANAPSSGSTAPEAAAGGSGSVAGASTSISNSNSNSSTGAGADACMGSGQGKGGGGAGTAAAGKAAANTPAAAVEAAAASMCQKEALLPLVHAFWQRAEEAAAQKNFRNASEILEQALLLAPEPSSAAASSAAATSSSSRGSNRSHGSSSNSNNNSSSSSSSCAHSDTLQRLARVWLAAGNPGRAVRWALRAAEAAPGNAAVLELAGDCLREGGRPREAAVHYQSALEVLEEAQERDGARGAGGGGGGAAAVGSGPQPHEAPPSEAQLRVRLALAACLYDIPGSASPPYTNQDLAASLVMAALEADPGCGAALHLYGRIALARGLADDALRVALRLAVAAPQRADAKRLLAECLPDAAACQQLYAELNVPHVRDEQEEDEGGQDASSSSGSSSSSSGASSSAAAAGSVSAAAALGFVATAVKDHGKVGSCIALLRRASALQPCCASYALNHVHALELTQALQPALAAAAAFCRRAAGPAAQLAGVPLKALVPLLTGLPPLHRAADLDWYLASPPPPPPPSSQPAPAPDAATPTAAAPATASAPATARAAAATAVAAAAAPARSVCYSPDQLDALALLFTAAKLLFVGGALGAAAALAAEVEPLRRASSVELHTTLIRNEAAYFGCVQQLLADPHTPPQPPQPPQPQGPAGPEEEGGAAPAPGAEAGPRAGAAAQGNAAAEPTATAGAGAGGAAAAGAATARPLYLCGDSHCLSAAWRLVTLRGERRLLRPQLVTGCKVWHLRPESVFYPKAQFEAAMRLLPPGAQVRAPGD</sequence>
<keyword evidence="3" id="KW-1185">Reference proteome</keyword>
<dbReference type="EMBL" id="CM008967">
    <property type="protein sequence ID" value="PNW82776.1"/>
    <property type="molecule type" value="Genomic_DNA"/>
</dbReference>
<dbReference type="Proteomes" id="UP000006906">
    <property type="component" value="Chromosome 6"/>
</dbReference>
<gene>
    <name evidence="2" type="ORF">CHLRE_06g293650v5</name>
</gene>
<dbReference type="OrthoDB" id="435413at2759"/>
<feature type="compositionally biased region" description="Gly residues" evidence="1">
    <location>
        <begin position="376"/>
        <end position="386"/>
    </location>
</feature>
<dbReference type="SMART" id="SM00028">
    <property type="entry name" value="TPR"/>
    <property type="match status" value="3"/>
</dbReference>
<feature type="region of interest" description="Disordered" evidence="1">
    <location>
        <begin position="509"/>
        <end position="532"/>
    </location>
</feature>
<proteinExistence type="predicted"/>
<dbReference type="KEGG" id="cre:CHLRE_06g293650v5"/>
<reference evidence="2 3" key="1">
    <citation type="journal article" date="2007" name="Science">
        <title>The Chlamydomonas genome reveals the evolution of key animal and plant functions.</title>
        <authorList>
            <person name="Merchant S.S."/>
            <person name="Prochnik S.E."/>
            <person name="Vallon O."/>
            <person name="Harris E.H."/>
            <person name="Karpowicz S.J."/>
            <person name="Witman G.B."/>
            <person name="Terry A."/>
            <person name="Salamov A."/>
            <person name="Fritz-Laylin L.K."/>
            <person name="Marechal-Drouard L."/>
            <person name="Marshall W.F."/>
            <person name="Qu L.H."/>
            <person name="Nelson D.R."/>
            <person name="Sanderfoot A.A."/>
            <person name="Spalding M.H."/>
            <person name="Kapitonov V.V."/>
            <person name="Ren Q."/>
            <person name="Ferris P."/>
            <person name="Lindquist E."/>
            <person name="Shapiro H."/>
            <person name="Lucas S.M."/>
            <person name="Grimwood J."/>
            <person name="Schmutz J."/>
            <person name="Cardol P."/>
            <person name="Cerutti H."/>
            <person name="Chanfreau G."/>
            <person name="Chen C.L."/>
            <person name="Cognat V."/>
            <person name="Croft M.T."/>
            <person name="Dent R."/>
            <person name="Dutcher S."/>
            <person name="Fernandez E."/>
            <person name="Fukuzawa H."/>
            <person name="Gonzalez-Ballester D."/>
            <person name="Gonzalez-Halphen D."/>
            <person name="Hallmann A."/>
            <person name="Hanikenne M."/>
            <person name="Hippler M."/>
            <person name="Inwood W."/>
            <person name="Jabbari K."/>
            <person name="Kalanon M."/>
            <person name="Kuras R."/>
            <person name="Lefebvre P.A."/>
            <person name="Lemaire S.D."/>
            <person name="Lobanov A.V."/>
            <person name="Lohr M."/>
            <person name="Manuell A."/>
            <person name="Meier I."/>
            <person name="Mets L."/>
            <person name="Mittag M."/>
            <person name="Mittelmeier T."/>
            <person name="Moroney J.V."/>
            <person name="Moseley J."/>
            <person name="Napoli C."/>
            <person name="Nedelcu A.M."/>
            <person name="Niyogi K."/>
            <person name="Novoselov S.V."/>
            <person name="Paulsen I.T."/>
            <person name="Pazour G."/>
            <person name="Purton S."/>
            <person name="Ral J.P."/>
            <person name="Riano-Pachon D.M."/>
            <person name="Riekhof W."/>
            <person name="Rymarquis L."/>
            <person name="Schroda M."/>
            <person name="Stern D."/>
            <person name="Umen J."/>
            <person name="Willows R."/>
            <person name="Wilson N."/>
            <person name="Zimmer S.L."/>
            <person name="Allmer J."/>
            <person name="Balk J."/>
            <person name="Bisova K."/>
            <person name="Chen C.J."/>
            <person name="Elias M."/>
            <person name="Gendler K."/>
            <person name="Hauser C."/>
            <person name="Lamb M.R."/>
            <person name="Ledford H."/>
            <person name="Long J.C."/>
            <person name="Minagawa J."/>
            <person name="Page M.D."/>
            <person name="Pan J."/>
            <person name="Pootakham W."/>
            <person name="Roje S."/>
            <person name="Rose A."/>
            <person name="Stahlberg E."/>
            <person name="Terauchi A.M."/>
            <person name="Yang P."/>
            <person name="Ball S."/>
            <person name="Bowler C."/>
            <person name="Dieckmann C.L."/>
            <person name="Gladyshev V.N."/>
            <person name="Green P."/>
            <person name="Jorgensen R."/>
            <person name="Mayfield S."/>
            <person name="Mueller-Roeber B."/>
            <person name="Rajamani S."/>
            <person name="Sayre R.T."/>
            <person name="Brokstein P."/>
            <person name="Dubchak I."/>
            <person name="Goodstein D."/>
            <person name="Hornick L."/>
            <person name="Huang Y.W."/>
            <person name="Jhaveri J."/>
            <person name="Luo Y."/>
            <person name="Martinez D."/>
            <person name="Ngau W.C."/>
            <person name="Otillar B."/>
            <person name="Poliakov A."/>
            <person name="Porter A."/>
            <person name="Szajkowski L."/>
            <person name="Werner G."/>
            <person name="Zhou K."/>
            <person name="Grigoriev I.V."/>
            <person name="Rokhsar D.S."/>
            <person name="Grossman A.R."/>
        </authorList>
    </citation>
    <scope>NUCLEOTIDE SEQUENCE [LARGE SCALE GENOMIC DNA]</scope>
    <source>
        <strain evidence="3">CC-503</strain>
    </source>
</reference>
<feature type="region of interest" description="Disordered" evidence="1">
    <location>
        <begin position="644"/>
        <end position="675"/>
    </location>
</feature>
<dbReference type="InterPro" id="IPR011990">
    <property type="entry name" value="TPR-like_helical_dom_sf"/>
</dbReference>
<feature type="region of interest" description="Disordered" evidence="1">
    <location>
        <begin position="766"/>
        <end position="813"/>
    </location>
</feature>
<dbReference type="GO" id="GO:0000785">
    <property type="term" value="C:chromatin"/>
    <property type="evidence" value="ECO:0000318"/>
    <property type="project" value="GO_Central"/>
</dbReference>
<feature type="region of interest" description="Disordered" evidence="1">
    <location>
        <begin position="124"/>
        <end position="176"/>
    </location>
</feature>
<feature type="compositionally biased region" description="Pro residues" evidence="1">
    <location>
        <begin position="770"/>
        <end position="784"/>
    </location>
</feature>
<evidence type="ECO:0000313" key="2">
    <source>
        <dbReference type="EMBL" id="PNW82776.1"/>
    </source>
</evidence>
<feature type="compositionally biased region" description="Low complexity" evidence="1">
    <location>
        <begin position="663"/>
        <end position="675"/>
    </location>
</feature>
<feature type="compositionally biased region" description="Low complexity" evidence="1">
    <location>
        <begin position="519"/>
        <end position="532"/>
    </location>
</feature>
<dbReference type="GeneID" id="5727140"/>
<dbReference type="GO" id="GO:0006338">
    <property type="term" value="P:chromatin remodeling"/>
    <property type="evidence" value="ECO:0000318"/>
    <property type="project" value="GO_Central"/>
</dbReference>
<evidence type="ECO:0000313" key="3">
    <source>
        <dbReference type="Proteomes" id="UP000006906"/>
    </source>
</evidence>
<dbReference type="PANTHER" id="PTHR13491:SF0">
    <property type="entry name" value="ZINC FINGER CCHC DOMAIN-CONTAINING PROTEIN 10"/>
    <property type="match status" value="1"/>
</dbReference>
<dbReference type="SUPFAM" id="SSF48452">
    <property type="entry name" value="TPR-like"/>
    <property type="match status" value="1"/>
</dbReference>
<feature type="compositionally biased region" description="Pro residues" evidence="1">
    <location>
        <begin position="648"/>
        <end position="662"/>
    </location>
</feature>
<evidence type="ECO:0000256" key="1">
    <source>
        <dbReference type="SAM" id="MobiDB-lite"/>
    </source>
</evidence>
<dbReference type="GO" id="GO:0005634">
    <property type="term" value="C:nucleus"/>
    <property type="evidence" value="ECO:0000318"/>
    <property type="project" value="GO_Central"/>
</dbReference>
<dbReference type="InterPro" id="IPR039715">
    <property type="entry name" value="ZCCHC10"/>
</dbReference>
<dbReference type="RefSeq" id="XP_042924173.1">
    <property type="nucleotide sequence ID" value="XM_043063467.1"/>
</dbReference>
<dbReference type="InParanoid" id="A0A2K3DQF2"/>
<organism evidence="2 3">
    <name type="scientific">Chlamydomonas reinhardtii</name>
    <name type="common">Chlamydomonas smithii</name>
    <dbReference type="NCBI Taxonomy" id="3055"/>
    <lineage>
        <taxon>Eukaryota</taxon>
        <taxon>Viridiplantae</taxon>
        <taxon>Chlorophyta</taxon>
        <taxon>core chlorophytes</taxon>
        <taxon>Chlorophyceae</taxon>
        <taxon>CS clade</taxon>
        <taxon>Chlamydomonadales</taxon>
        <taxon>Chlamydomonadaceae</taxon>
        <taxon>Chlamydomonas</taxon>
    </lineage>
</organism>
<dbReference type="GO" id="GO:0006355">
    <property type="term" value="P:regulation of DNA-templated transcription"/>
    <property type="evidence" value="ECO:0000318"/>
    <property type="project" value="GO_Central"/>
</dbReference>
<dbReference type="AlphaFoldDB" id="A0A2K3DQF2"/>
<dbReference type="ExpressionAtlas" id="A0A2K3DQF2">
    <property type="expression patterns" value="baseline and differential"/>
</dbReference>